<evidence type="ECO:0000313" key="2">
    <source>
        <dbReference type="Proteomes" id="UP000026249"/>
    </source>
</evidence>
<dbReference type="Proteomes" id="UP000026249">
    <property type="component" value="Unassembled WGS sequence"/>
</dbReference>
<dbReference type="EMBL" id="JFKE01000002">
    <property type="protein sequence ID" value="KAJ56906.1"/>
    <property type="molecule type" value="Genomic_DNA"/>
</dbReference>
<keyword evidence="2" id="KW-1185">Reference proteome</keyword>
<evidence type="ECO:0000313" key="1">
    <source>
        <dbReference type="EMBL" id="KAJ56906.1"/>
    </source>
</evidence>
<dbReference type="RefSeq" id="WP_035257344.1">
    <property type="nucleotide sequence ID" value="NZ_JFKE01000002.1"/>
</dbReference>
<reference evidence="1 2" key="1">
    <citation type="submission" date="2014-03" db="EMBL/GenBank/DDBJ databases">
        <title>Draft Genome Sequence of Actibacterium mucosum KCTC 23349, a Marine Alphaproteobacterium with Complex Ionic Requirements Isolated from Mediterranean Seawater at Malvarrosa Beach, Valencia, Spain.</title>
        <authorList>
            <person name="Arahal D.R."/>
            <person name="Shao Z."/>
            <person name="Lai Q."/>
            <person name="Pujalte M.J."/>
        </authorList>
    </citation>
    <scope>NUCLEOTIDE SEQUENCE [LARGE SCALE GENOMIC DNA]</scope>
    <source>
        <strain evidence="1 2">KCTC 23349</strain>
    </source>
</reference>
<dbReference type="Pfam" id="PF10604">
    <property type="entry name" value="Polyketide_cyc2"/>
    <property type="match status" value="1"/>
</dbReference>
<dbReference type="InterPro" id="IPR023393">
    <property type="entry name" value="START-like_dom_sf"/>
</dbReference>
<name>A0A037ZKI0_9RHOB</name>
<dbReference type="SUPFAM" id="SSF55961">
    <property type="entry name" value="Bet v1-like"/>
    <property type="match status" value="1"/>
</dbReference>
<dbReference type="Gene3D" id="3.30.530.20">
    <property type="match status" value="1"/>
</dbReference>
<comment type="caution">
    <text evidence="1">The sequence shown here is derived from an EMBL/GenBank/DDBJ whole genome shotgun (WGS) entry which is preliminary data.</text>
</comment>
<protein>
    <recommendedName>
        <fullName evidence="3">Polyketide cyclase</fullName>
    </recommendedName>
</protein>
<evidence type="ECO:0008006" key="3">
    <source>
        <dbReference type="Google" id="ProtNLM"/>
    </source>
</evidence>
<dbReference type="STRING" id="1454373.ACMU_08185"/>
<gene>
    <name evidence="1" type="ORF">ACMU_08185</name>
</gene>
<dbReference type="InterPro" id="IPR019587">
    <property type="entry name" value="Polyketide_cyclase/dehydratase"/>
</dbReference>
<accession>A0A037ZKI0</accession>
<dbReference type="OrthoDB" id="1440639at2"/>
<proteinExistence type="predicted"/>
<sequence length="166" mass="18795">MKLTEVYYEMPVEVSPEQAWEVINRYGDVGDINGVLKSSKAVNGSANEGSLGADRMCVIPNGKKDILVWEKIIDFKEGSHLTYDVYQWENFPLNKMHNTFGVKVKGGKTYIYQRSKYRLKPGFLSGIMKGKLRGGAREALTGFKHFLETGQARVDPKVLKKQYRAV</sequence>
<organism evidence="1 2">
    <name type="scientific">Actibacterium mucosum KCTC 23349</name>
    <dbReference type="NCBI Taxonomy" id="1454373"/>
    <lineage>
        <taxon>Bacteria</taxon>
        <taxon>Pseudomonadati</taxon>
        <taxon>Pseudomonadota</taxon>
        <taxon>Alphaproteobacteria</taxon>
        <taxon>Rhodobacterales</taxon>
        <taxon>Roseobacteraceae</taxon>
        <taxon>Actibacterium</taxon>
    </lineage>
</organism>
<dbReference type="AlphaFoldDB" id="A0A037ZKI0"/>